<comment type="caution">
    <text evidence="1">The sequence shown here is derived from an EMBL/GenBank/DDBJ whole genome shotgun (WGS) entry which is preliminary data.</text>
</comment>
<reference evidence="1" key="1">
    <citation type="journal article" date="2014" name="Front. Microbiol.">
        <title>High frequency of phylogenetically diverse reductive dehalogenase-homologous genes in deep subseafloor sedimentary metagenomes.</title>
        <authorList>
            <person name="Kawai M."/>
            <person name="Futagami T."/>
            <person name="Toyoda A."/>
            <person name="Takaki Y."/>
            <person name="Nishi S."/>
            <person name="Hori S."/>
            <person name="Arai W."/>
            <person name="Tsubouchi T."/>
            <person name="Morono Y."/>
            <person name="Uchiyama I."/>
            <person name="Ito T."/>
            <person name="Fujiyama A."/>
            <person name="Inagaki F."/>
            <person name="Takami H."/>
        </authorList>
    </citation>
    <scope>NUCLEOTIDE SEQUENCE</scope>
    <source>
        <strain evidence="1">Expedition CK06-06</strain>
    </source>
</reference>
<sequence>MFEEYLLFKYVIRIASINKTIAETKNLRKMIVIIEISLNNPNTITGIRLHRTFAAII</sequence>
<protein>
    <submittedName>
        <fullName evidence="1">Uncharacterized protein</fullName>
    </submittedName>
</protein>
<dbReference type="EMBL" id="BART01016972">
    <property type="protein sequence ID" value="GAG88288.1"/>
    <property type="molecule type" value="Genomic_DNA"/>
</dbReference>
<accession>X1BVS8</accession>
<organism evidence="1">
    <name type="scientific">marine sediment metagenome</name>
    <dbReference type="NCBI Taxonomy" id="412755"/>
    <lineage>
        <taxon>unclassified sequences</taxon>
        <taxon>metagenomes</taxon>
        <taxon>ecological metagenomes</taxon>
    </lineage>
</organism>
<gene>
    <name evidence="1" type="ORF">S01H4_32465</name>
</gene>
<name>X1BVS8_9ZZZZ</name>
<proteinExistence type="predicted"/>
<evidence type="ECO:0000313" key="1">
    <source>
        <dbReference type="EMBL" id="GAG88288.1"/>
    </source>
</evidence>
<dbReference type="AlphaFoldDB" id="X1BVS8"/>